<dbReference type="InterPro" id="IPR011051">
    <property type="entry name" value="RmlC_Cupin_sf"/>
</dbReference>
<accession>A0A1F8CJB3</accession>
<organism evidence="3 4">
    <name type="scientific">Candidatus Woesebacteria bacterium RIFOXYA1_FULL_40_18</name>
    <dbReference type="NCBI Taxonomy" id="1802532"/>
    <lineage>
        <taxon>Bacteria</taxon>
        <taxon>Candidatus Woeseibacteriota</taxon>
    </lineage>
</organism>
<proteinExistence type="predicted"/>
<dbReference type="Proteomes" id="UP000177855">
    <property type="component" value="Unassembled WGS sequence"/>
</dbReference>
<name>A0A1F8CJB3_9BACT</name>
<feature type="active site" description="Proton donor" evidence="1">
    <location>
        <position position="143"/>
    </location>
</feature>
<sequence length="194" mass="22156">MLEAQTGVRIPEFNITESRIKGILLIERKALSDERGFFREVWREALLKEKGINFRPVQCNHSRSNTGVIRGIHAERWGKLIYPATGKMWAAIVDLRQDSETFGQYEGFLFDNAGENLPEKALFIPNGMGNSVCAIEGPVHYFYLTGAYWTPDSSFAINPFDKDLNIHWPVENPIVNPKDLNAPSLREKFPEKFI</sequence>
<dbReference type="PANTHER" id="PTHR21047">
    <property type="entry name" value="DTDP-6-DEOXY-D-GLUCOSE-3,5 EPIMERASE"/>
    <property type="match status" value="1"/>
</dbReference>
<evidence type="ECO:0000256" key="1">
    <source>
        <dbReference type="PIRSR" id="PIRSR600888-1"/>
    </source>
</evidence>
<dbReference type="GO" id="GO:0008830">
    <property type="term" value="F:dTDP-4-dehydrorhamnose 3,5-epimerase activity"/>
    <property type="evidence" value="ECO:0007669"/>
    <property type="project" value="InterPro"/>
</dbReference>
<dbReference type="CDD" id="cd00438">
    <property type="entry name" value="cupin_RmlC"/>
    <property type="match status" value="1"/>
</dbReference>
<evidence type="ECO:0000256" key="2">
    <source>
        <dbReference type="PIRSR" id="PIRSR600888-3"/>
    </source>
</evidence>
<dbReference type="PANTHER" id="PTHR21047:SF2">
    <property type="entry name" value="THYMIDINE DIPHOSPHO-4-KETO-RHAMNOSE 3,5-EPIMERASE"/>
    <property type="match status" value="1"/>
</dbReference>
<evidence type="ECO:0008006" key="5">
    <source>
        <dbReference type="Google" id="ProtNLM"/>
    </source>
</evidence>
<feature type="site" description="Participates in a stacking interaction with the thymidine ring of dTDP-4-oxo-6-deoxyglucose" evidence="2">
    <location>
        <position position="149"/>
    </location>
</feature>
<dbReference type="STRING" id="1802532.A2210_00175"/>
<feature type="active site" description="Proton acceptor" evidence="1">
    <location>
        <position position="73"/>
    </location>
</feature>
<dbReference type="AlphaFoldDB" id="A0A1F8CJB3"/>
<evidence type="ECO:0000313" key="4">
    <source>
        <dbReference type="Proteomes" id="UP000177855"/>
    </source>
</evidence>
<dbReference type="Gene3D" id="2.60.120.10">
    <property type="entry name" value="Jelly Rolls"/>
    <property type="match status" value="1"/>
</dbReference>
<evidence type="ECO:0000313" key="3">
    <source>
        <dbReference type="EMBL" id="OGM76410.1"/>
    </source>
</evidence>
<gene>
    <name evidence="3" type="ORF">A2210_00175</name>
</gene>
<dbReference type="EMBL" id="MGHS01000029">
    <property type="protein sequence ID" value="OGM76410.1"/>
    <property type="molecule type" value="Genomic_DNA"/>
</dbReference>
<dbReference type="GO" id="GO:0005829">
    <property type="term" value="C:cytosol"/>
    <property type="evidence" value="ECO:0007669"/>
    <property type="project" value="TreeGrafter"/>
</dbReference>
<comment type="caution">
    <text evidence="3">The sequence shown here is derived from an EMBL/GenBank/DDBJ whole genome shotgun (WGS) entry which is preliminary data.</text>
</comment>
<dbReference type="SUPFAM" id="SSF51182">
    <property type="entry name" value="RmlC-like cupins"/>
    <property type="match status" value="1"/>
</dbReference>
<protein>
    <recommendedName>
        <fullName evidence="5">dTDP-4-dehydrorhamnose 3,5-epimerase</fullName>
    </recommendedName>
</protein>
<dbReference type="GO" id="GO:0000271">
    <property type="term" value="P:polysaccharide biosynthetic process"/>
    <property type="evidence" value="ECO:0007669"/>
    <property type="project" value="TreeGrafter"/>
</dbReference>
<reference evidence="3 4" key="1">
    <citation type="journal article" date="2016" name="Nat. Commun.">
        <title>Thousands of microbial genomes shed light on interconnected biogeochemical processes in an aquifer system.</title>
        <authorList>
            <person name="Anantharaman K."/>
            <person name="Brown C.T."/>
            <person name="Hug L.A."/>
            <person name="Sharon I."/>
            <person name="Castelle C.J."/>
            <person name="Probst A.J."/>
            <person name="Thomas B.C."/>
            <person name="Singh A."/>
            <person name="Wilkins M.J."/>
            <person name="Karaoz U."/>
            <person name="Brodie E.L."/>
            <person name="Williams K.H."/>
            <person name="Hubbard S.S."/>
            <person name="Banfield J.F."/>
        </authorList>
    </citation>
    <scope>NUCLEOTIDE SEQUENCE [LARGE SCALE GENOMIC DNA]</scope>
</reference>
<dbReference type="InterPro" id="IPR000888">
    <property type="entry name" value="RmlC-like"/>
</dbReference>
<dbReference type="Pfam" id="PF00908">
    <property type="entry name" value="dTDP_sugar_isom"/>
    <property type="match status" value="1"/>
</dbReference>
<dbReference type="InterPro" id="IPR014710">
    <property type="entry name" value="RmlC-like_jellyroll"/>
</dbReference>